<keyword evidence="5" id="KW-0496">Mitochondrion</keyword>
<dbReference type="PANTHER" id="PTHR16719:SF0">
    <property type="entry name" value="CYTOCHROME C OXIDASE COPPER CHAPERONE"/>
    <property type="match status" value="1"/>
</dbReference>
<gene>
    <name evidence="9" type="ORF">MCUN1_003580</name>
</gene>
<dbReference type="InterPro" id="IPR009069">
    <property type="entry name" value="Cys_alpha_HP_mot_SF"/>
</dbReference>
<keyword evidence="10" id="KW-1185">Reference proteome</keyword>
<dbReference type="Proteomes" id="UP001219933">
    <property type="component" value="Chromosome 5"/>
</dbReference>
<comment type="similarity">
    <text evidence="2">Belongs to the COX17 family.</text>
</comment>
<comment type="subcellular location">
    <subcellularLocation>
        <location evidence="1">Mitochondrion intermembrane space</location>
    </subcellularLocation>
</comment>
<evidence type="ECO:0008006" key="11">
    <source>
        <dbReference type="Google" id="ProtNLM"/>
    </source>
</evidence>
<dbReference type="FunFam" id="1.10.287.1130:FF:000005">
    <property type="entry name" value="Cytochrome c oxidase assembly protein subunit 17"/>
    <property type="match status" value="1"/>
</dbReference>
<dbReference type="GO" id="GO:0033617">
    <property type="term" value="P:mitochondrial respiratory chain complex IV assembly"/>
    <property type="evidence" value="ECO:0007669"/>
    <property type="project" value="TreeGrafter"/>
</dbReference>
<keyword evidence="7" id="KW-0143">Chaperone</keyword>
<organism evidence="9 10">
    <name type="scientific">Malassezia cuniculi</name>
    <dbReference type="NCBI Taxonomy" id="948313"/>
    <lineage>
        <taxon>Eukaryota</taxon>
        <taxon>Fungi</taxon>
        <taxon>Dikarya</taxon>
        <taxon>Basidiomycota</taxon>
        <taxon>Ustilaginomycotina</taxon>
        <taxon>Malasseziomycetes</taxon>
        <taxon>Malasseziales</taxon>
        <taxon>Malasseziaceae</taxon>
        <taxon>Malassezia</taxon>
    </lineage>
</organism>
<dbReference type="SUPFAM" id="SSF47072">
    <property type="entry name" value="Cysteine alpha-hairpin motif"/>
    <property type="match status" value="1"/>
</dbReference>
<evidence type="ECO:0000313" key="9">
    <source>
        <dbReference type="EMBL" id="WFD36693.1"/>
    </source>
</evidence>
<dbReference type="GO" id="GO:0005758">
    <property type="term" value="C:mitochondrial intermembrane space"/>
    <property type="evidence" value="ECO:0007669"/>
    <property type="project" value="UniProtKB-SubCell"/>
</dbReference>
<dbReference type="GO" id="GO:0005507">
    <property type="term" value="F:copper ion binding"/>
    <property type="evidence" value="ECO:0007669"/>
    <property type="project" value="InterPro"/>
</dbReference>
<dbReference type="AlphaFoldDB" id="A0AAF0ETE3"/>
<evidence type="ECO:0000256" key="6">
    <source>
        <dbReference type="ARBA" id="ARBA00023157"/>
    </source>
</evidence>
<dbReference type="GO" id="GO:0016531">
    <property type="term" value="F:copper chaperone activity"/>
    <property type="evidence" value="ECO:0007669"/>
    <property type="project" value="InterPro"/>
</dbReference>
<proteinExistence type="inferred from homology"/>
<evidence type="ECO:0000256" key="4">
    <source>
        <dbReference type="ARBA" id="ARBA00023008"/>
    </source>
</evidence>
<dbReference type="PROSITE" id="PS51808">
    <property type="entry name" value="CHCH"/>
    <property type="match status" value="1"/>
</dbReference>
<evidence type="ECO:0000256" key="3">
    <source>
        <dbReference type="ARBA" id="ARBA00022723"/>
    </source>
</evidence>
<evidence type="ECO:0000256" key="1">
    <source>
        <dbReference type="ARBA" id="ARBA00004569"/>
    </source>
</evidence>
<feature type="binding site" evidence="8">
    <location>
        <position position="25"/>
    </location>
    <ligand>
        <name>Cu cation</name>
        <dbReference type="ChEBI" id="CHEBI:23378"/>
    </ligand>
</feature>
<name>A0AAF0ETE3_9BASI</name>
<keyword evidence="4 8" id="KW-0186">Copper</keyword>
<feature type="binding site" evidence="8">
    <location>
        <position position="26"/>
    </location>
    <ligand>
        <name>Cu cation</name>
        <dbReference type="ChEBI" id="CHEBI:23378"/>
    </ligand>
</feature>
<protein>
    <recommendedName>
        <fullName evidence="11">Cytochrome c oxidase copper chaperone</fullName>
    </recommendedName>
</protein>
<dbReference type="Gene3D" id="1.10.287.1130">
    <property type="entry name" value="CytochromE C oxidase copper chaperone"/>
    <property type="match status" value="1"/>
</dbReference>
<sequence length="74" mass="8107">MSGSDSSNTASKFVSELNPKGIRPCCACPETKAARDDCFLKFGHSVEEHGESARKCEELVRKHKECMSALGFNI</sequence>
<dbReference type="Pfam" id="PF05051">
    <property type="entry name" value="COX17"/>
    <property type="match status" value="1"/>
</dbReference>
<keyword evidence="3 8" id="KW-0479">Metal-binding</keyword>
<evidence type="ECO:0000256" key="2">
    <source>
        <dbReference type="ARBA" id="ARBA00009241"/>
    </source>
</evidence>
<evidence type="ECO:0000256" key="5">
    <source>
        <dbReference type="ARBA" id="ARBA00023128"/>
    </source>
</evidence>
<evidence type="ECO:0000313" key="10">
    <source>
        <dbReference type="Proteomes" id="UP001219933"/>
    </source>
</evidence>
<dbReference type="EMBL" id="CP119881">
    <property type="protein sequence ID" value="WFD36693.1"/>
    <property type="molecule type" value="Genomic_DNA"/>
</dbReference>
<dbReference type="PANTHER" id="PTHR16719">
    <property type="entry name" value="CYTOCHROME C OXIDASE COPPER CHAPERONE"/>
    <property type="match status" value="1"/>
</dbReference>
<evidence type="ECO:0000256" key="7">
    <source>
        <dbReference type="ARBA" id="ARBA00023186"/>
    </source>
</evidence>
<keyword evidence="6" id="KW-1015">Disulfide bond</keyword>
<reference evidence="9" key="1">
    <citation type="submission" date="2023-03" db="EMBL/GenBank/DDBJ databases">
        <title>Mating type loci evolution in Malassezia.</title>
        <authorList>
            <person name="Coelho M.A."/>
        </authorList>
    </citation>
    <scope>NUCLEOTIDE SEQUENCE</scope>
    <source>
        <strain evidence="9">CBS 11721</strain>
    </source>
</reference>
<evidence type="ECO:0000256" key="8">
    <source>
        <dbReference type="PIRSR" id="PIRSR607745-1"/>
    </source>
</evidence>
<accession>A0AAF0ETE3</accession>
<dbReference type="InterPro" id="IPR007745">
    <property type="entry name" value="Cyt_c_oxidase_Cu-chaperone"/>
</dbReference>